<protein>
    <recommendedName>
        <fullName evidence="4">Transmembrane protein</fullName>
    </recommendedName>
</protein>
<keyword evidence="1" id="KW-0472">Membrane</keyword>
<feature type="transmembrane region" description="Helical" evidence="1">
    <location>
        <begin position="40"/>
        <end position="66"/>
    </location>
</feature>
<dbReference type="EMBL" id="CZBL01000024">
    <property type="protein sequence ID" value="CUQ53055.1"/>
    <property type="molecule type" value="Genomic_DNA"/>
</dbReference>
<evidence type="ECO:0000313" key="2">
    <source>
        <dbReference type="EMBL" id="CUQ53055.1"/>
    </source>
</evidence>
<sequence>MFILNVLFYFVLQSTFYMNKDKALESVNEIKELMEKSSKFISVSGLAAILAGIYALAGAYIATLVITPETYLIVTLEFMAIIALSVLAAAAVTAGILSYCKSKKTGQSFFSRLTYRALWNFSLPMLAGGIVCISILMHEYYDILASVMLLFYGLALVNTSKFTYSSVAWLGYAFICLGAVDCFWAGHSLLFWTIGFGGFHILYGILFYLHYERKKS</sequence>
<feature type="transmembrane region" description="Helical" evidence="1">
    <location>
        <begin position="118"/>
        <end position="137"/>
    </location>
</feature>
<proteinExistence type="predicted"/>
<name>A0A174X919_9BACE</name>
<evidence type="ECO:0000313" key="3">
    <source>
        <dbReference type="Proteomes" id="UP000095725"/>
    </source>
</evidence>
<feature type="transmembrane region" description="Helical" evidence="1">
    <location>
        <begin position="167"/>
        <end position="186"/>
    </location>
</feature>
<dbReference type="AlphaFoldDB" id="A0A174X919"/>
<feature type="transmembrane region" description="Helical" evidence="1">
    <location>
        <begin position="143"/>
        <end position="160"/>
    </location>
</feature>
<dbReference type="Proteomes" id="UP000095725">
    <property type="component" value="Unassembled WGS sequence"/>
</dbReference>
<reference evidence="2 3" key="1">
    <citation type="submission" date="2015-09" db="EMBL/GenBank/DDBJ databases">
        <authorList>
            <consortium name="Pathogen Informatics"/>
        </authorList>
    </citation>
    <scope>NUCLEOTIDE SEQUENCE [LARGE SCALE GENOMIC DNA]</scope>
    <source>
        <strain evidence="2 3">2789STDY5834946</strain>
    </source>
</reference>
<keyword evidence="1" id="KW-0812">Transmembrane</keyword>
<evidence type="ECO:0008006" key="4">
    <source>
        <dbReference type="Google" id="ProtNLM"/>
    </source>
</evidence>
<accession>A0A174X919</accession>
<keyword evidence="1" id="KW-1133">Transmembrane helix</keyword>
<gene>
    <name evidence="2" type="ORF">ERS852558_04227</name>
</gene>
<feature type="transmembrane region" description="Helical" evidence="1">
    <location>
        <begin position="78"/>
        <end position="97"/>
    </location>
</feature>
<organism evidence="2 3">
    <name type="scientific">Bacteroides caccae</name>
    <dbReference type="NCBI Taxonomy" id="47678"/>
    <lineage>
        <taxon>Bacteria</taxon>
        <taxon>Pseudomonadati</taxon>
        <taxon>Bacteroidota</taxon>
        <taxon>Bacteroidia</taxon>
        <taxon>Bacteroidales</taxon>
        <taxon>Bacteroidaceae</taxon>
        <taxon>Bacteroides</taxon>
    </lineage>
</organism>
<feature type="transmembrane region" description="Helical" evidence="1">
    <location>
        <begin position="192"/>
        <end position="211"/>
    </location>
</feature>
<evidence type="ECO:0000256" key="1">
    <source>
        <dbReference type="SAM" id="Phobius"/>
    </source>
</evidence>